<comment type="caution">
    <text evidence="7">The sequence shown here is derived from an EMBL/GenBank/DDBJ whole genome shotgun (WGS) entry which is preliminary data.</text>
</comment>
<evidence type="ECO:0000256" key="2">
    <source>
        <dbReference type="ARBA" id="ARBA00010446"/>
    </source>
</evidence>
<evidence type="ECO:0000256" key="4">
    <source>
        <dbReference type="ARBA" id="ARBA00022525"/>
    </source>
</evidence>
<evidence type="ECO:0000313" key="7">
    <source>
        <dbReference type="EMBL" id="KAJ2934418.1"/>
    </source>
</evidence>
<keyword evidence="6" id="KW-0732">Signal</keyword>
<dbReference type="Pfam" id="PF01185">
    <property type="entry name" value="Hydrophobin"/>
    <property type="match status" value="1"/>
</dbReference>
<feature type="non-terminal residue" evidence="7">
    <location>
        <position position="117"/>
    </location>
</feature>
<keyword evidence="4 6" id="KW-0964">Secreted</keyword>
<evidence type="ECO:0000256" key="5">
    <source>
        <dbReference type="ARBA" id="ARBA00023157"/>
    </source>
</evidence>
<keyword evidence="5 6" id="KW-1015">Disulfide bond</keyword>
<protein>
    <recommendedName>
        <fullName evidence="6">Hydrophobin</fullName>
    </recommendedName>
</protein>
<comment type="subcellular location">
    <subcellularLocation>
        <location evidence="1 6">Secreted</location>
        <location evidence="1 6">Cell wall</location>
    </subcellularLocation>
</comment>
<name>A0A9W8MMI1_9AGAR</name>
<keyword evidence="8" id="KW-1185">Reference proteome</keyword>
<organism evidence="7 8">
    <name type="scientific">Candolleomyces eurysporus</name>
    <dbReference type="NCBI Taxonomy" id="2828524"/>
    <lineage>
        <taxon>Eukaryota</taxon>
        <taxon>Fungi</taxon>
        <taxon>Dikarya</taxon>
        <taxon>Basidiomycota</taxon>
        <taxon>Agaricomycotina</taxon>
        <taxon>Agaricomycetes</taxon>
        <taxon>Agaricomycetidae</taxon>
        <taxon>Agaricales</taxon>
        <taxon>Agaricineae</taxon>
        <taxon>Psathyrellaceae</taxon>
        <taxon>Candolleomyces</taxon>
    </lineage>
</organism>
<reference evidence="7" key="1">
    <citation type="submission" date="2022-06" db="EMBL/GenBank/DDBJ databases">
        <title>Genome Sequence of Candolleomyces eurysporus.</title>
        <authorList>
            <person name="Buettner E."/>
        </authorList>
    </citation>
    <scope>NUCLEOTIDE SEQUENCE</scope>
    <source>
        <strain evidence="7">VTCC 930004</strain>
    </source>
</reference>
<feature type="chain" id="PRO_5041018784" description="Hydrophobin" evidence="6">
    <location>
        <begin position="22"/>
        <end position="117"/>
    </location>
</feature>
<dbReference type="SMART" id="SM00075">
    <property type="entry name" value="HYDRO"/>
    <property type="match status" value="1"/>
</dbReference>
<dbReference type="AlphaFoldDB" id="A0A9W8MMI1"/>
<dbReference type="Proteomes" id="UP001140091">
    <property type="component" value="Unassembled WGS sequence"/>
</dbReference>
<sequence length="117" mass="12124">MKFARFFSIVATNSLFLSATAAPHSGSPADQCNGGSAVCCNDVQLHDAIDVRISALLGLLGIEIGGLKDFIGSGCSAINLPILGSSSECSPHQQLCCQNNFYNGLVTVGCTPINFSL</sequence>
<dbReference type="GO" id="GO:0009277">
    <property type="term" value="C:fungal-type cell wall"/>
    <property type="evidence" value="ECO:0007669"/>
    <property type="project" value="InterPro"/>
</dbReference>
<comment type="similarity">
    <text evidence="2 6">Belongs to the fungal hydrophobin family.</text>
</comment>
<evidence type="ECO:0000256" key="6">
    <source>
        <dbReference type="RuleBase" id="RU365009"/>
    </source>
</evidence>
<dbReference type="GO" id="GO:0005199">
    <property type="term" value="F:structural constituent of cell wall"/>
    <property type="evidence" value="ECO:0007669"/>
    <property type="project" value="InterPro"/>
</dbReference>
<accession>A0A9W8MMI1</accession>
<dbReference type="CDD" id="cd23507">
    <property type="entry name" value="hydrophobin_I"/>
    <property type="match status" value="1"/>
</dbReference>
<dbReference type="OrthoDB" id="4225815at2759"/>
<feature type="signal peptide" evidence="6">
    <location>
        <begin position="1"/>
        <end position="21"/>
    </location>
</feature>
<evidence type="ECO:0000256" key="3">
    <source>
        <dbReference type="ARBA" id="ARBA00022512"/>
    </source>
</evidence>
<evidence type="ECO:0000256" key="1">
    <source>
        <dbReference type="ARBA" id="ARBA00004191"/>
    </source>
</evidence>
<proteinExistence type="inferred from homology"/>
<dbReference type="InterPro" id="IPR001338">
    <property type="entry name" value="Class_I_Hydrophobin"/>
</dbReference>
<gene>
    <name evidence="7" type="ORF">H1R20_g2673</name>
</gene>
<evidence type="ECO:0000313" key="8">
    <source>
        <dbReference type="Proteomes" id="UP001140091"/>
    </source>
</evidence>
<dbReference type="EMBL" id="JANBPK010000718">
    <property type="protein sequence ID" value="KAJ2934418.1"/>
    <property type="molecule type" value="Genomic_DNA"/>
</dbReference>
<keyword evidence="3 6" id="KW-0134">Cell wall</keyword>